<evidence type="ECO:0000313" key="3">
    <source>
        <dbReference type="Proteomes" id="UP000574390"/>
    </source>
</evidence>
<proteinExistence type="predicted"/>
<name>A0A7J6SIM6_PEROL</name>
<feature type="region of interest" description="Disordered" evidence="1">
    <location>
        <begin position="382"/>
        <end position="404"/>
    </location>
</feature>
<organism evidence="2 3">
    <name type="scientific">Perkinsus olseni</name>
    <name type="common">Perkinsus atlanticus</name>
    <dbReference type="NCBI Taxonomy" id="32597"/>
    <lineage>
        <taxon>Eukaryota</taxon>
        <taxon>Sar</taxon>
        <taxon>Alveolata</taxon>
        <taxon>Perkinsozoa</taxon>
        <taxon>Perkinsea</taxon>
        <taxon>Perkinsida</taxon>
        <taxon>Perkinsidae</taxon>
        <taxon>Perkinsus</taxon>
    </lineage>
</organism>
<sequence length="572" mass="63897">MASLGVPLAVREATKSDYKLARLTVVYTATIREHLTSTINNLKLGLKAIDNGVDPVWPMPARQERRAWRVTYNKGPHHHGKFAVKHYVFHDWRYKFTFHNVADPRPVISTVLGSLSGDAAVTCDFAWYFPGTEEYLSETRKTQEAQEDTKELLFQGYEHYLKANYVDMEHRKTCKADGRWSSLRRDTGSVARGLGHGVVLKSSDFIVVDGRHTDRAASPSPWTLLLIASDTEARVTVTEEAAPYLRMAAHHGRMPAQEIVYQYNPLPREDRSPRLAEEPEGIETPALVRPSHCDPSLGEGYCLSMATRIEDDAVAIDQRMEALQAEIESLSRPSPVGNEVGLAFRDSGTSLQQNLKGDGTDHRLKGMTEELSALGEQWRLQKQGDAASADVEGTSGDRSGPSAEASELQEAARRVEEMEVVLGLRPRDPARPGQEHIVGPAVAGHIDLLYDTALRLLRQSSCLEKHFTLDSRWSERDSTVCPEVLHASGVFAEVIDRRRRSMSLDTSSHAEEIQRLQEKYDGLGAVLDGLVGTCESLQARGEYLRHARRFVADLRAVEERSERLQKILNSLQ</sequence>
<accession>A0A7J6SIM6</accession>
<dbReference type="Proteomes" id="UP000574390">
    <property type="component" value="Unassembled WGS sequence"/>
</dbReference>
<evidence type="ECO:0000313" key="2">
    <source>
        <dbReference type="EMBL" id="KAF4732661.1"/>
    </source>
</evidence>
<evidence type="ECO:0000256" key="1">
    <source>
        <dbReference type="SAM" id="MobiDB-lite"/>
    </source>
</evidence>
<reference evidence="2 3" key="1">
    <citation type="submission" date="2020-04" db="EMBL/GenBank/DDBJ databases">
        <title>Perkinsus olseni comparative genomics.</title>
        <authorList>
            <person name="Bogema D.R."/>
        </authorList>
    </citation>
    <scope>NUCLEOTIDE SEQUENCE [LARGE SCALE GENOMIC DNA]</scope>
    <source>
        <strain evidence="2">ATCC PRA-205</strain>
    </source>
</reference>
<dbReference type="EMBL" id="JABANM010014421">
    <property type="protein sequence ID" value="KAF4732661.1"/>
    <property type="molecule type" value="Genomic_DNA"/>
</dbReference>
<comment type="caution">
    <text evidence="2">The sequence shown here is derived from an EMBL/GenBank/DDBJ whole genome shotgun (WGS) entry which is preliminary data.</text>
</comment>
<dbReference type="AlphaFoldDB" id="A0A7J6SIM6"/>
<gene>
    <name evidence="2" type="ORF">FOZ62_021998</name>
</gene>
<protein>
    <submittedName>
        <fullName evidence="2">Uncharacterized protein</fullName>
    </submittedName>
</protein>